<dbReference type="AlphaFoldDB" id="A0A915EE74"/>
<organism evidence="1 2">
    <name type="scientific">Ditylenchus dipsaci</name>
    <dbReference type="NCBI Taxonomy" id="166011"/>
    <lineage>
        <taxon>Eukaryota</taxon>
        <taxon>Metazoa</taxon>
        <taxon>Ecdysozoa</taxon>
        <taxon>Nematoda</taxon>
        <taxon>Chromadorea</taxon>
        <taxon>Rhabditida</taxon>
        <taxon>Tylenchina</taxon>
        <taxon>Tylenchomorpha</taxon>
        <taxon>Sphaerularioidea</taxon>
        <taxon>Anguinidae</taxon>
        <taxon>Anguininae</taxon>
        <taxon>Ditylenchus</taxon>
    </lineage>
</organism>
<dbReference type="Proteomes" id="UP000887574">
    <property type="component" value="Unplaced"/>
</dbReference>
<accession>A0A915EE74</accession>
<name>A0A915EE74_9BILA</name>
<sequence>MAVINAMQLVFPESQIWGCFFHLVQNMIKKLGANNLKACYDQEPDFQVMCRMIPAMAFVRPDEVLPVFEELEEILPEELDPVVEYFKKNYIGQVNRRGNFAPPLFAHLLWNVYERTLNGAHSTNNFAEATNHRIQTKFDMCHPGLYIFVTNPDNEIMSTEILEYFQLQFHDVDVQAWRLNFPRSQLEFERYSLLPSTTMTTQLAHGVSILH</sequence>
<proteinExistence type="predicted"/>
<dbReference type="WBParaSite" id="jg5175">
    <property type="protein sequence ID" value="jg5175"/>
    <property type="gene ID" value="jg5175"/>
</dbReference>
<keyword evidence="1" id="KW-1185">Reference proteome</keyword>
<evidence type="ECO:0000313" key="2">
    <source>
        <dbReference type="WBParaSite" id="jg5175"/>
    </source>
</evidence>
<reference evidence="2" key="1">
    <citation type="submission" date="2022-11" db="UniProtKB">
        <authorList>
            <consortium name="WormBaseParasite"/>
        </authorList>
    </citation>
    <scope>IDENTIFICATION</scope>
</reference>
<evidence type="ECO:0000313" key="1">
    <source>
        <dbReference type="Proteomes" id="UP000887574"/>
    </source>
</evidence>
<protein>
    <submittedName>
        <fullName evidence="2">MULE transposase domain-containing protein</fullName>
    </submittedName>
</protein>